<dbReference type="EMBL" id="JBFXLQ010000009">
    <property type="protein sequence ID" value="KAL2869441.1"/>
    <property type="molecule type" value="Genomic_DNA"/>
</dbReference>
<dbReference type="RefSeq" id="XP_070888420.1">
    <property type="nucleotide sequence ID" value="XM_071027513.1"/>
</dbReference>
<name>A0ABR4LY85_9EURO</name>
<gene>
    <name evidence="1" type="ORF">BJX67DRAFT_331739</name>
</gene>
<dbReference type="InterPro" id="IPR043047">
    <property type="entry name" value="Hri1_N_sf"/>
</dbReference>
<reference evidence="1 2" key="1">
    <citation type="submission" date="2024-07" db="EMBL/GenBank/DDBJ databases">
        <title>Section-level genome sequencing and comparative genomics of Aspergillus sections Usti and Cavernicolus.</title>
        <authorList>
            <consortium name="Lawrence Berkeley National Laboratory"/>
            <person name="Nybo J.L."/>
            <person name="Vesth T.C."/>
            <person name="Theobald S."/>
            <person name="Frisvad J.C."/>
            <person name="Larsen T.O."/>
            <person name="Kjaerboelling I."/>
            <person name="Rothschild-Mancinelli K."/>
            <person name="Lyhne E.K."/>
            <person name="Kogle M.E."/>
            <person name="Barry K."/>
            <person name="Clum A."/>
            <person name="Na H."/>
            <person name="Ledsgaard L."/>
            <person name="Lin J."/>
            <person name="Lipzen A."/>
            <person name="Kuo A."/>
            <person name="Riley R."/>
            <person name="Mondo S."/>
            <person name="Labutti K."/>
            <person name="Haridas S."/>
            <person name="Pangalinan J."/>
            <person name="Salamov A.A."/>
            <person name="Simmons B.A."/>
            <person name="Magnuson J.K."/>
            <person name="Chen J."/>
            <person name="Drula E."/>
            <person name="Henrissat B."/>
            <person name="Wiebenga A."/>
            <person name="Lubbers R.J."/>
            <person name="Gomes A.C."/>
            <person name="Macurrencykelacurrency M.R."/>
            <person name="Stajich J."/>
            <person name="Grigoriev I.V."/>
            <person name="Mortensen U.H."/>
            <person name="De Vries R.P."/>
            <person name="Baker S.E."/>
            <person name="Andersen M.R."/>
        </authorList>
    </citation>
    <scope>NUCLEOTIDE SEQUENCE [LARGE SCALE GENOMIC DNA]</scope>
    <source>
        <strain evidence="1 2">CBS 449.75</strain>
    </source>
</reference>
<protein>
    <recommendedName>
        <fullName evidence="3">Protein HRI1</fullName>
    </recommendedName>
</protein>
<proteinExistence type="predicted"/>
<evidence type="ECO:0000313" key="1">
    <source>
        <dbReference type="EMBL" id="KAL2869441.1"/>
    </source>
</evidence>
<sequence length="268" mass="30038">MTESRLSTRISLRWPPEATFENTDTLVLSVGNWYVDLRVDRATRTIDWAIAGERLQAQDSNEVLFTHELDSKNSFGVADCGSFSSLPNGDDLEVGVMPRHDLPGAPVREYEEVWRKLLFRRVDDRPSRGLSFVLEAGGDVGLEQGEEKEVVRTFVGAIWGTYIALRQKQVLIRPTGDSNTVIKRGGEVSARREDFVRGAGFRVKYTIGTEAGELPARDDVQFLAVDGIRQANDKVMVRGQAYVIRAFEDLGEDLEQYLRLSTDEPIGN</sequence>
<evidence type="ECO:0008006" key="3">
    <source>
        <dbReference type="Google" id="ProtNLM"/>
    </source>
</evidence>
<comment type="caution">
    <text evidence="1">The sequence shown here is derived from an EMBL/GenBank/DDBJ whole genome shotgun (WGS) entry which is preliminary data.</text>
</comment>
<keyword evidence="2" id="KW-1185">Reference proteome</keyword>
<dbReference type="GeneID" id="98142585"/>
<dbReference type="InterPro" id="IPR031818">
    <property type="entry name" value="Hri1"/>
</dbReference>
<organism evidence="1 2">
    <name type="scientific">Aspergillus lucknowensis</name>
    <dbReference type="NCBI Taxonomy" id="176173"/>
    <lineage>
        <taxon>Eukaryota</taxon>
        <taxon>Fungi</taxon>
        <taxon>Dikarya</taxon>
        <taxon>Ascomycota</taxon>
        <taxon>Pezizomycotina</taxon>
        <taxon>Eurotiomycetes</taxon>
        <taxon>Eurotiomycetidae</taxon>
        <taxon>Eurotiales</taxon>
        <taxon>Aspergillaceae</taxon>
        <taxon>Aspergillus</taxon>
        <taxon>Aspergillus subgen. Nidulantes</taxon>
    </lineage>
</organism>
<dbReference type="Proteomes" id="UP001610432">
    <property type="component" value="Unassembled WGS sequence"/>
</dbReference>
<dbReference type="Gene3D" id="2.40.128.320">
    <property type="entry name" value="Protein HRI1, N-terminal domain"/>
    <property type="match status" value="1"/>
</dbReference>
<evidence type="ECO:0000313" key="2">
    <source>
        <dbReference type="Proteomes" id="UP001610432"/>
    </source>
</evidence>
<dbReference type="Pfam" id="PF16815">
    <property type="entry name" value="HRI1"/>
    <property type="match status" value="1"/>
</dbReference>
<accession>A0ABR4LY85</accession>